<name>A0A061I2J8_CRIGR</name>
<accession>A0A061I2J8</accession>
<proteinExistence type="predicted"/>
<evidence type="ECO:0000313" key="1">
    <source>
        <dbReference type="EMBL" id="ERE72609.1"/>
    </source>
</evidence>
<reference evidence="2" key="1">
    <citation type="journal article" date="2013" name="Nat. Biotechnol.">
        <title>Chinese hamster genome sequenced from sorted chromosomes.</title>
        <authorList>
            <person name="Brinkrolf K."/>
            <person name="Rupp O."/>
            <person name="Laux H."/>
            <person name="Kollin F."/>
            <person name="Ernst W."/>
            <person name="Linke B."/>
            <person name="Kofler R."/>
            <person name="Romand S."/>
            <person name="Hesse F."/>
            <person name="Budach W.E."/>
            <person name="Galosy S."/>
            <person name="Muller D."/>
            <person name="Noll T."/>
            <person name="Wienberg J."/>
            <person name="Jostock T."/>
            <person name="Leonard M."/>
            <person name="Grillari J."/>
            <person name="Tauch A."/>
            <person name="Goesmann A."/>
            <person name="Helk B."/>
            <person name="Mott J.E."/>
            <person name="Puhler A."/>
            <person name="Borth N."/>
        </authorList>
    </citation>
    <scope>NUCLEOTIDE SEQUENCE [LARGE SCALE GENOMIC DNA]</scope>
    <source>
        <strain evidence="2">17A/GY</strain>
    </source>
</reference>
<organism evidence="1 2">
    <name type="scientific">Cricetulus griseus</name>
    <name type="common">Chinese hamster</name>
    <name type="synonym">Cricetulus barabensis griseus</name>
    <dbReference type="NCBI Taxonomy" id="10029"/>
    <lineage>
        <taxon>Eukaryota</taxon>
        <taxon>Metazoa</taxon>
        <taxon>Chordata</taxon>
        <taxon>Craniata</taxon>
        <taxon>Vertebrata</taxon>
        <taxon>Euteleostomi</taxon>
        <taxon>Mammalia</taxon>
        <taxon>Eutheria</taxon>
        <taxon>Euarchontoglires</taxon>
        <taxon>Glires</taxon>
        <taxon>Rodentia</taxon>
        <taxon>Myomorpha</taxon>
        <taxon>Muroidea</taxon>
        <taxon>Cricetidae</taxon>
        <taxon>Cricetinae</taxon>
        <taxon>Cricetulus</taxon>
    </lineage>
</organism>
<gene>
    <name evidence="1" type="ORF">H671_5g14890</name>
</gene>
<dbReference type="EMBL" id="KE680339">
    <property type="protein sequence ID" value="ERE72609.1"/>
    <property type="molecule type" value="Genomic_DNA"/>
</dbReference>
<dbReference type="Proteomes" id="UP000030759">
    <property type="component" value="Unassembled WGS sequence"/>
</dbReference>
<sequence>MSNLLDTRIATPARFLGPFDWSILSQPFTLRTSMQDLLAFKISIEKSGVILIDLYHEGVLDFVKGFFGIW</sequence>
<evidence type="ECO:0000313" key="2">
    <source>
        <dbReference type="Proteomes" id="UP000030759"/>
    </source>
</evidence>
<protein>
    <submittedName>
        <fullName evidence="1">Uncharacterized protein</fullName>
    </submittedName>
</protein>
<dbReference type="AlphaFoldDB" id="A0A061I2J8"/>